<dbReference type="CDD" id="cd06414">
    <property type="entry name" value="GH25_LytC-like"/>
    <property type="match status" value="1"/>
</dbReference>
<dbReference type="InterPro" id="IPR017853">
    <property type="entry name" value="GH"/>
</dbReference>
<dbReference type="Gene3D" id="3.20.20.80">
    <property type="entry name" value="Glycosidases"/>
    <property type="match status" value="1"/>
</dbReference>
<evidence type="ECO:0000313" key="4">
    <source>
        <dbReference type="Proteomes" id="UP000679950"/>
    </source>
</evidence>
<proteinExistence type="inferred from homology"/>
<dbReference type="CDD" id="cd00118">
    <property type="entry name" value="LysM"/>
    <property type="match status" value="2"/>
</dbReference>
<comment type="caution">
    <text evidence="3">The sequence shown here is derived from an EMBL/GenBank/DDBJ whole genome shotgun (WGS) entry which is preliminary data.</text>
</comment>
<protein>
    <recommendedName>
        <fullName evidence="2">LysM domain-containing protein</fullName>
    </recommendedName>
</protein>
<feature type="domain" description="LysM" evidence="2">
    <location>
        <begin position="273"/>
        <end position="317"/>
    </location>
</feature>
<comment type="similarity">
    <text evidence="1">Belongs to the glycosyl hydrolase 25 family.</text>
</comment>
<reference evidence="3 4" key="1">
    <citation type="submission" date="2021-03" db="EMBL/GenBank/DDBJ databases">
        <title>Antimicrobial resistance genes in bacteria isolated from Japanese honey, and their potential for conferring macrolide and lincosamide resistance in the American foulbrood pathogen Paenibacillus larvae.</title>
        <authorList>
            <person name="Okamoto M."/>
            <person name="Kumagai M."/>
            <person name="Kanamori H."/>
            <person name="Takamatsu D."/>
        </authorList>
    </citation>
    <scope>NUCLEOTIDE SEQUENCE [LARGE SCALE GENOMIC DNA]</scope>
    <source>
        <strain evidence="3 4">J8TS2</strain>
    </source>
</reference>
<organism evidence="3 4">
    <name type="scientific">Lederbergia ruris</name>
    <dbReference type="NCBI Taxonomy" id="217495"/>
    <lineage>
        <taxon>Bacteria</taxon>
        <taxon>Bacillati</taxon>
        <taxon>Bacillota</taxon>
        <taxon>Bacilli</taxon>
        <taxon>Bacillales</taxon>
        <taxon>Bacillaceae</taxon>
        <taxon>Lederbergia</taxon>
    </lineage>
</organism>
<dbReference type="InterPro" id="IPR036779">
    <property type="entry name" value="LysM_dom_sf"/>
</dbReference>
<dbReference type="Gene3D" id="3.10.350.10">
    <property type="entry name" value="LysM domain"/>
    <property type="match status" value="2"/>
</dbReference>
<dbReference type="PROSITE" id="PS51782">
    <property type="entry name" value="LYSM"/>
    <property type="match status" value="2"/>
</dbReference>
<feature type="domain" description="LysM" evidence="2">
    <location>
        <begin position="218"/>
        <end position="262"/>
    </location>
</feature>
<dbReference type="SMART" id="SM00257">
    <property type="entry name" value="LysM"/>
    <property type="match status" value="2"/>
</dbReference>
<dbReference type="Pfam" id="PF01476">
    <property type="entry name" value="LysM"/>
    <property type="match status" value="2"/>
</dbReference>
<evidence type="ECO:0000313" key="3">
    <source>
        <dbReference type="EMBL" id="GIN59204.1"/>
    </source>
</evidence>
<dbReference type="PANTHER" id="PTHR34135">
    <property type="entry name" value="LYSOZYME"/>
    <property type="match status" value="1"/>
</dbReference>
<dbReference type="PROSITE" id="PS51904">
    <property type="entry name" value="GLYCOSYL_HYDROL_F25_2"/>
    <property type="match status" value="1"/>
</dbReference>
<name>A0ABQ4KNX4_9BACI</name>
<dbReference type="PANTHER" id="PTHR34135:SF2">
    <property type="entry name" value="LYSOZYME"/>
    <property type="match status" value="1"/>
</dbReference>
<evidence type="ECO:0000259" key="2">
    <source>
        <dbReference type="PROSITE" id="PS51782"/>
    </source>
</evidence>
<dbReference type="SUPFAM" id="SSF51445">
    <property type="entry name" value="(Trans)glycosidases"/>
    <property type="match status" value="1"/>
</dbReference>
<dbReference type="EMBL" id="BORB01000038">
    <property type="protein sequence ID" value="GIN59204.1"/>
    <property type="molecule type" value="Genomic_DNA"/>
</dbReference>
<dbReference type="SUPFAM" id="SSF54106">
    <property type="entry name" value="LysM domain"/>
    <property type="match status" value="2"/>
</dbReference>
<dbReference type="InterPro" id="IPR018392">
    <property type="entry name" value="LysM"/>
</dbReference>
<gene>
    <name evidence="3" type="ORF">J8TS2_35230</name>
</gene>
<dbReference type="InterPro" id="IPR002053">
    <property type="entry name" value="Glyco_hydro_25"/>
</dbReference>
<dbReference type="Pfam" id="PF01183">
    <property type="entry name" value="Glyco_hydro_25"/>
    <property type="match status" value="1"/>
</dbReference>
<dbReference type="Proteomes" id="UP000679950">
    <property type="component" value="Unassembled WGS sequence"/>
</dbReference>
<sequence>MAKKGIDVSAHQGKIDWDKVKADEIEFAMIRMGFGSDLERQDDRYFERNVKECERVGIPWGAYLYSYAMDINEAKSEVAHALRLLNGKNPTYPIAFDMEDADGYKRKRGMPASAALIDICYTWLNAVEDAGYYVSLYASLSWLNGSLRSGKLDRFDKWVAQWAPKCTYKGAYQMWQYTSAGQVAGISGPVDMNEAYHDFLAKKHSNATKKPVTKPENTTYTVKAGDTLSEIAVKYGTSVKKLAERNGIKNPNVIQVGQKIKLSRSPSAKLKAVYHTVKPGDTVSGLAVQYNSTQQQIKSWNNIKDINKIYIGQKLRVE</sequence>
<accession>A0ABQ4KNX4</accession>
<keyword evidence="4" id="KW-1185">Reference proteome</keyword>
<evidence type="ECO:0000256" key="1">
    <source>
        <dbReference type="ARBA" id="ARBA00010646"/>
    </source>
</evidence>